<name>A0A2P4YD03_9STRA</name>
<gene>
    <name evidence="1" type="ORF">PHPALM_7171</name>
</gene>
<evidence type="ECO:0000313" key="1">
    <source>
        <dbReference type="EMBL" id="POM75690.1"/>
    </source>
</evidence>
<dbReference type="OrthoDB" id="127627at2759"/>
<keyword evidence="2" id="KW-1185">Reference proteome</keyword>
<protein>
    <submittedName>
        <fullName evidence="1">Uncharacterized protein</fullName>
    </submittedName>
</protein>
<accession>A0A2P4YD03</accession>
<dbReference type="Proteomes" id="UP000237271">
    <property type="component" value="Unassembled WGS sequence"/>
</dbReference>
<organism evidence="1 2">
    <name type="scientific">Phytophthora palmivora</name>
    <dbReference type="NCBI Taxonomy" id="4796"/>
    <lineage>
        <taxon>Eukaryota</taxon>
        <taxon>Sar</taxon>
        <taxon>Stramenopiles</taxon>
        <taxon>Oomycota</taxon>
        <taxon>Peronosporomycetes</taxon>
        <taxon>Peronosporales</taxon>
        <taxon>Peronosporaceae</taxon>
        <taxon>Phytophthora</taxon>
    </lineage>
</organism>
<dbReference type="AlphaFoldDB" id="A0A2P4YD03"/>
<proteinExistence type="predicted"/>
<sequence>MSSPSYSEDAKNKKLENFKIGPSVTPVNGNGDAWSFYKHVILNAFEMSLLDEIATGKVTEDATWDQDQEDKYKKRQTKITILIQGSFVDEAGTTRNPVMTAQKVDCLQGEIHRARIRDYRAPVNDLQMVDMMLRSFANPDVLERASTENAV</sequence>
<evidence type="ECO:0000313" key="2">
    <source>
        <dbReference type="Proteomes" id="UP000237271"/>
    </source>
</evidence>
<comment type="caution">
    <text evidence="1">The sequence shown here is derived from an EMBL/GenBank/DDBJ whole genome shotgun (WGS) entry which is preliminary data.</text>
</comment>
<dbReference type="EMBL" id="NCKW01003692">
    <property type="protein sequence ID" value="POM75690.1"/>
    <property type="molecule type" value="Genomic_DNA"/>
</dbReference>
<reference evidence="1 2" key="1">
    <citation type="journal article" date="2017" name="Genome Biol. Evol.">
        <title>Phytophthora megakarya and P. palmivora, closely related causal agents of cacao black pod rot, underwent increases in genome sizes and gene numbers by different mechanisms.</title>
        <authorList>
            <person name="Ali S.S."/>
            <person name="Shao J."/>
            <person name="Lary D.J."/>
            <person name="Kronmiller B."/>
            <person name="Shen D."/>
            <person name="Strem M.D."/>
            <person name="Amoako-Attah I."/>
            <person name="Akrofi A.Y."/>
            <person name="Begoude B.A."/>
            <person name="Ten Hoopen G.M."/>
            <person name="Coulibaly K."/>
            <person name="Kebe B.I."/>
            <person name="Melnick R.L."/>
            <person name="Guiltinan M.J."/>
            <person name="Tyler B.M."/>
            <person name="Meinhardt L.W."/>
            <person name="Bailey B.A."/>
        </authorList>
    </citation>
    <scope>NUCLEOTIDE SEQUENCE [LARGE SCALE GENOMIC DNA]</scope>
    <source>
        <strain evidence="2">sbr112.9</strain>
    </source>
</reference>